<dbReference type="Proteomes" id="UP001174936">
    <property type="component" value="Unassembled WGS sequence"/>
</dbReference>
<dbReference type="EMBL" id="JAULSV010000007">
    <property type="protein sequence ID" value="KAK0639064.1"/>
    <property type="molecule type" value="Genomic_DNA"/>
</dbReference>
<sequence>MESYPIYISTVYETEYAGTVYITTTDTQSHSGNETSYMEVTPHPSTGAAPTTCTTHAHVETTHCSSMHAVPTGTQGYEHETYSHPVVTPFLPIEATPSTSVDLPTTAVANATPTTPLTTAELTSLASADVTTFMSMTSLEPIISLPSSELTSFMTTLAPSTFLTSVKPSITSGMVPPPSMGTPTSTASRNTEAQDQGYWTGGIIAAFAILGICILLILAMIAVCLWNCHTSKRRRTDIEGAGAGAGVHLDDLEGCTTIDDEGCTVRIREYTKSNGTTVVETTRSRPGFVHAMAIRTKRNGTRYETHRMQSDTERTIQLLDGQVIPGRNIRVDNYRVGSGLAPGGVGEFMVAP</sequence>
<proteinExistence type="predicted"/>
<evidence type="ECO:0000313" key="3">
    <source>
        <dbReference type="EMBL" id="KAK0639064.1"/>
    </source>
</evidence>
<protein>
    <submittedName>
        <fullName evidence="3">Uncharacterized protein</fullName>
    </submittedName>
</protein>
<dbReference type="AlphaFoldDB" id="A0AA40CJ47"/>
<keyword evidence="2" id="KW-1133">Transmembrane helix</keyword>
<name>A0AA40CJ47_9PEZI</name>
<keyword evidence="2" id="KW-0812">Transmembrane</keyword>
<feature type="compositionally biased region" description="Polar residues" evidence="1">
    <location>
        <begin position="181"/>
        <end position="192"/>
    </location>
</feature>
<organism evidence="3 4">
    <name type="scientific">Cercophora newfieldiana</name>
    <dbReference type="NCBI Taxonomy" id="92897"/>
    <lineage>
        <taxon>Eukaryota</taxon>
        <taxon>Fungi</taxon>
        <taxon>Dikarya</taxon>
        <taxon>Ascomycota</taxon>
        <taxon>Pezizomycotina</taxon>
        <taxon>Sordariomycetes</taxon>
        <taxon>Sordariomycetidae</taxon>
        <taxon>Sordariales</taxon>
        <taxon>Lasiosphaeriaceae</taxon>
        <taxon>Cercophora</taxon>
    </lineage>
</organism>
<comment type="caution">
    <text evidence="3">The sequence shown here is derived from an EMBL/GenBank/DDBJ whole genome shotgun (WGS) entry which is preliminary data.</text>
</comment>
<keyword evidence="4" id="KW-1185">Reference proteome</keyword>
<keyword evidence="2" id="KW-0472">Membrane</keyword>
<feature type="region of interest" description="Disordered" evidence="1">
    <location>
        <begin position="173"/>
        <end position="192"/>
    </location>
</feature>
<feature type="compositionally biased region" description="Polar residues" evidence="1">
    <location>
        <begin position="27"/>
        <end position="38"/>
    </location>
</feature>
<evidence type="ECO:0000256" key="1">
    <source>
        <dbReference type="SAM" id="MobiDB-lite"/>
    </source>
</evidence>
<evidence type="ECO:0000313" key="4">
    <source>
        <dbReference type="Proteomes" id="UP001174936"/>
    </source>
</evidence>
<feature type="region of interest" description="Disordered" evidence="1">
    <location>
        <begin position="27"/>
        <end position="51"/>
    </location>
</feature>
<reference evidence="3" key="1">
    <citation type="submission" date="2023-06" db="EMBL/GenBank/DDBJ databases">
        <title>Genome-scale phylogeny and comparative genomics of the fungal order Sordariales.</title>
        <authorList>
            <consortium name="Lawrence Berkeley National Laboratory"/>
            <person name="Hensen N."/>
            <person name="Bonometti L."/>
            <person name="Westerberg I."/>
            <person name="Brannstrom I.O."/>
            <person name="Guillou S."/>
            <person name="Cros-Aarteil S."/>
            <person name="Calhoun S."/>
            <person name="Haridas S."/>
            <person name="Kuo A."/>
            <person name="Mondo S."/>
            <person name="Pangilinan J."/>
            <person name="Riley R."/>
            <person name="Labutti K."/>
            <person name="Andreopoulos B."/>
            <person name="Lipzen A."/>
            <person name="Chen C."/>
            <person name="Yanf M."/>
            <person name="Daum C."/>
            <person name="Ng V."/>
            <person name="Clum A."/>
            <person name="Steindorff A."/>
            <person name="Ohm R."/>
            <person name="Martin F."/>
            <person name="Silar P."/>
            <person name="Natvig D."/>
            <person name="Lalanne C."/>
            <person name="Gautier V."/>
            <person name="Ament-Velasquez S.L."/>
            <person name="Kruys A."/>
            <person name="Hutchinson M.I."/>
            <person name="Powell A.J."/>
            <person name="Barry K."/>
            <person name="Miller A.N."/>
            <person name="Grigoriev I.V."/>
            <person name="Debuchy R."/>
            <person name="Gladieux P."/>
            <person name="Thoren M.H."/>
            <person name="Johannesson H."/>
        </authorList>
    </citation>
    <scope>NUCLEOTIDE SEQUENCE</scope>
    <source>
        <strain evidence="3">SMH2532-1</strain>
    </source>
</reference>
<evidence type="ECO:0000256" key="2">
    <source>
        <dbReference type="SAM" id="Phobius"/>
    </source>
</evidence>
<gene>
    <name evidence="3" type="ORF">B0T16DRAFT_462771</name>
</gene>
<feature type="transmembrane region" description="Helical" evidence="2">
    <location>
        <begin position="198"/>
        <end position="226"/>
    </location>
</feature>
<accession>A0AA40CJ47</accession>